<dbReference type="AlphaFoldDB" id="A0A3R9ZHW4"/>
<dbReference type="GO" id="GO:0005524">
    <property type="term" value="F:ATP binding"/>
    <property type="evidence" value="ECO:0007669"/>
    <property type="project" value="UniProtKB-KW"/>
</dbReference>
<reference evidence="2 3" key="1">
    <citation type="submission" date="2018-12" db="EMBL/GenBank/DDBJ databases">
        <title>YIM 101343 draft genome.</title>
        <authorList>
            <person name="Chen X."/>
        </authorList>
    </citation>
    <scope>NUCLEOTIDE SEQUENCE [LARGE SCALE GENOMIC DNA]</scope>
    <source>
        <strain evidence="2 3">YIM 101343</strain>
    </source>
</reference>
<comment type="caution">
    <text evidence="2">The sequence shown here is derived from an EMBL/GenBank/DDBJ whole genome shotgun (WGS) entry which is preliminary data.</text>
</comment>
<dbReference type="Proteomes" id="UP000274907">
    <property type="component" value="Unassembled WGS sequence"/>
</dbReference>
<dbReference type="OrthoDB" id="2020141at2"/>
<dbReference type="Pfam" id="PF13191">
    <property type="entry name" value="AAA_16"/>
    <property type="match status" value="1"/>
</dbReference>
<organism evidence="2 3">
    <name type="scientific">Corynebacterium hylobatis</name>
    <dbReference type="NCBI Taxonomy" id="1859290"/>
    <lineage>
        <taxon>Bacteria</taxon>
        <taxon>Bacillati</taxon>
        <taxon>Actinomycetota</taxon>
        <taxon>Actinomycetes</taxon>
        <taxon>Mycobacteriales</taxon>
        <taxon>Corynebacteriaceae</taxon>
        <taxon>Corynebacterium</taxon>
    </lineage>
</organism>
<dbReference type="Gene3D" id="3.40.50.300">
    <property type="entry name" value="P-loop containing nucleotide triphosphate hydrolases"/>
    <property type="match status" value="1"/>
</dbReference>
<evidence type="ECO:0000313" key="3">
    <source>
        <dbReference type="Proteomes" id="UP000274907"/>
    </source>
</evidence>
<gene>
    <name evidence="2" type="ORF">EAH68_11835</name>
</gene>
<keyword evidence="3" id="KW-1185">Reference proteome</keyword>
<dbReference type="RefSeq" id="WP_126121549.1">
    <property type="nucleotide sequence ID" value="NZ_RXHJ01000016.1"/>
</dbReference>
<feature type="domain" description="Orc1-like AAA ATPase" evidence="1">
    <location>
        <begin position="18"/>
        <end position="168"/>
    </location>
</feature>
<evidence type="ECO:0000259" key="1">
    <source>
        <dbReference type="Pfam" id="PF13191"/>
    </source>
</evidence>
<dbReference type="InterPro" id="IPR041664">
    <property type="entry name" value="AAA_16"/>
</dbReference>
<protein>
    <submittedName>
        <fullName evidence="2">ATP-binding protein</fullName>
    </submittedName>
</protein>
<evidence type="ECO:0000313" key="2">
    <source>
        <dbReference type="EMBL" id="RSZ61763.1"/>
    </source>
</evidence>
<sequence>MSRRNPFRPTFGASPYHWAGRSLILEEFSEALHGHPGHPSRSMVIDGARGIGKTVLLTELEDLAAQQGWVVLRATGRADAVRTLIDTTIPAKIAELDPPAGRTVTAVQVSGFRVDTELLDAPTPTPTLGTRMRHLLGLLRGTGVLITVDEVQDADPETLSEIALTHQDLVRDDRDVALVMAGLTHGINRLLDLPGTTFLRRARRFELGPLTDADAHAILTATAADSGRPFVGNATDTAVRIARGYPYLVQLVGFLAWNRAGDTITVHDVEAVRQEAVRMMGAQVHAPSLKGVPPAQLDYLRAMAELTDEEVSSAAVAEHLGRRPNEVTDTRGKLLDRGLIEAPAWGRVSFTLPYLAEFLRGDSRPTRVS</sequence>
<keyword evidence="2" id="KW-0067">ATP-binding</keyword>
<accession>A0A3R9ZHW4</accession>
<dbReference type="EMBL" id="RXHJ01000016">
    <property type="protein sequence ID" value="RSZ61763.1"/>
    <property type="molecule type" value="Genomic_DNA"/>
</dbReference>
<keyword evidence="2" id="KW-0547">Nucleotide-binding</keyword>
<dbReference type="SUPFAM" id="SSF52540">
    <property type="entry name" value="P-loop containing nucleoside triphosphate hydrolases"/>
    <property type="match status" value="1"/>
</dbReference>
<dbReference type="InterPro" id="IPR027417">
    <property type="entry name" value="P-loop_NTPase"/>
</dbReference>
<proteinExistence type="predicted"/>
<name>A0A3R9ZHW4_9CORY</name>